<dbReference type="RefSeq" id="WP_084391723.1">
    <property type="nucleotide sequence ID" value="NZ_BMKF01000002.1"/>
</dbReference>
<sequence>MFQPAIPLSGYGGWKLLQSTYSRQLEGFADSASVKNDRNYLTEKLSSPISLDDFMSDRRLLRVSMTAFDLGGEEWKGGFIRKVLEEAVTPDSTFLQRLNNADYTRFSETFKFEDGTLSLSADQIESIGDNYETAAFRAAVGDVDDNMRLSLNYQSKIVDIAGSGASETTILYRLLGNPPVRQVIETALNLPAEMSKLDIDRQAAILMDKFQSVLGISKASDLVNIDNVDKVLQRFHIMNTVNSGPSTTTPGYAALTLLGGGSGLGAIGSQNLFLSLL</sequence>
<dbReference type="SUPFAM" id="SSF158837">
    <property type="entry name" value="AGR C 984p-like"/>
    <property type="match status" value="1"/>
</dbReference>
<organism evidence="1 2">
    <name type="scientific">Henriciella pelagia</name>
    <dbReference type="NCBI Taxonomy" id="1977912"/>
    <lineage>
        <taxon>Bacteria</taxon>
        <taxon>Pseudomonadati</taxon>
        <taxon>Pseudomonadota</taxon>
        <taxon>Alphaproteobacteria</taxon>
        <taxon>Hyphomonadales</taxon>
        <taxon>Hyphomonadaceae</taxon>
        <taxon>Henriciella</taxon>
    </lineage>
</organism>
<accession>A0ABQ1JVZ1</accession>
<dbReference type="Gene3D" id="1.10.3700.10">
    <property type="entry name" value="AGR C 984p-like"/>
    <property type="match status" value="1"/>
</dbReference>
<reference evidence="2" key="1">
    <citation type="journal article" date="2019" name="Int. J. Syst. Evol. Microbiol.">
        <title>The Global Catalogue of Microorganisms (GCM) 10K type strain sequencing project: providing services to taxonomists for standard genome sequencing and annotation.</title>
        <authorList>
            <consortium name="The Broad Institute Genomics Platform"/>
            <consortium name="The Broad Institute Genome Sequencing Center for Infectious Disease"/>
            <person name="Wu L."/>
            <person name="Ma J."/>
        </authorList>
    </citation>
    <scope>NUCLEOTIDE SEQUENCE [LARGE SCALE GENOMIC DNA]</scope>
    <source>
        <strain evidence="2">CGMCC 1.15928</strain>
    </source>
</reference>
<dbReference type="InterPro" id="IPR010626">
    <property type="entry name" value="DUF1217"/>
</dbReference>
<evidence type="ECO:0000313" key="1">
    <source>
        <dbReference type="EMBL" id="GGB75901.1"/>
    </source>
</evidence>
<keyword evidence="2" id="KW-1185">Reference proteome</keyword>
<evidence type="ECO:0008006" key="3">
    <source>
        <dbReference type="Google" id="ProtNLM"/>
    </source>
</evidence>
<dbReference type="EMBL" id="BMKF01000002">
    <property type="protein sequence ID" value="GGB75901.1"/>
    <property type="molecule type" value="Genomic_DNA"/>
</dbReference>
<proteinExistence type="predicted"/>
<protein>
    <recommendedName>
        <fullName evidence="3">Flagellar protein</fullName>
    </recommendedName>
</protein>
<dbReference type="Proteomes" id="UP000628854">
    <property type="component" value="Unassembled WGS sequence"/>
</dbReference>
<name>A0ABQ1JVZ1_9PROT</name>
<dbReference type="InterPro" id="IPR023157">
    <property type="entry name" value="AGR-C-984p-like_sf"/>
</dbReference>
<gene>
    <name evidence="1" type="ORF">GCM10011503_25800</name>
</gene>
<evidence type="ECO:0000313" key="2">
    <source>
        <dbReference type="Proteomes" id="UP000628854"/>
    </source>
</evidence>
<comment type="caution">
    <text evidence="1">The sequence shown here is derived from an EMBL/GenBank/DDBJ whole genome shotgun (WGS) entry which is preliminary data.</text>
</comment>
<dbReference type="Pfam" id="PF06748">
    <property type="entry name" value="DUF1217"/>
    <property type="match status" value="1"/>
</dbReference>